<proteinExistence type="predicted"/>
<name>A0ACC1HNM8_9FUNG</name>
<reference evidence="1" key="1">
    <citation type="submission" date="2022-06" db="EMBL/GenBank/DDBJ databases">
        <title>Phylogenomic reconstructions and comparative analyses of Kickxellomycotina fungi.</title>
        <authorList>
            <person name="Reynolds N.K."/>
            <person name="Stajich J.E."/>
            <person name="Barry K."/>
            <person name="Grigoriev I.V."/>
            <person name="Crous P."/>
            <person name="Smith M.E."/>
        </authorList>
    </citation>
    <scope>NUCLEOTIDE SEQUENCE</scope>
    <source>
        <strain evidence="1">RSA 2271</strain>
    </source>
</reference>
<evidence type="ECO:0000313" key="2">
    <source>
        <dbReference type="Proteomes" id="UP001145114"/>
    </source>
</evidence>
<sequence>MVKLEQQQQQHTSPTIKGAHKSVDGIKIFIIGGLAGCLGKTTVAPLDRVKILFQTNNPEYISLYRQRFGMLKAARSIYLSRGAMGLFQGHSMQLARIYPYAAIKFLCFEKYLQIIRVRMAYSTPHGQSKASRIRDVIHMISSENTGHLRLFNFYRGFSLSLLGMVPYAGVSFLTHNFIVGLFRHHMPTFAVIKRSQDVVATRRRKKPELRAWAEIIAGGISGVIAQTASYPFELLRRRQQVSGISNPTKFVRSIDIIRDIWAKQGLRGFFVGITVGYIKVFPMFAVTFYSYEKLKTLFDIEEL</sequence>
<keyword evidence="2" id="KW-1185">Reference proteome</keyword>
<organism evidence="1 2">
    <name type="scientific">Spiromyces aspiralis</name>
    <dbReference type="NCBI Taxonomy" id="68401"/>
    <lineage>
        <taxon>Eukaryota</taxon>
        <taxon>Fungi</taxon>
        <taxon>Fungi incertae sedis</taxon>
        <taxon>Zoopagomycota</taxon>
        <taxon>Kickxellomycotina</taxon>
        <taxon>Kickxellomycetes</taxon>
        <taxon>Kickxellales</taxon>
        <taxon>Kickxellaceae</taxon>
        <taxon>Spiromyces</taxon>
    </lineage>
</organism>
<dbReference type="EMBL" id="JAMZIH010001468">
    <property type="protein sequence ID" value="KAJ1678170.1"/>
    <property type="molecule type" value="Genomic_DNA"/>
</dbReference>
<accession>A0ACC1HNM8</accession>
<evidence type="ECO:0000313" key="1">
    <source>
        <dbReference type="EMBL" id="KAJ1678170.1"/>
    </source>
</evidence>
<comment type="caution">
    <text evidence="1">The sequence shown here is derived from an EMBL/GenBank/DDBJ whole genome shotgun (WGS) entry which is preliminary data.</text>
</comment>
<dbReference type="Proteomes" id="UP001145114">
    <property type="component" value="Unassembled WGS sequence"/>
</dbReference>
<protein>
    <submittedName>
        <fullName evidence="1">Coenzyme A transporter</fullName>
    </submittedName>
</protein>
<gene>
    <name evidence="1" type="primary">LEU5</name>
    <name evidence="1" type="ORF">EV182_004632</name>
</gene>